<dbReference type="EMBL" id="CP014870">
    <property type="protein sequence ID" value="ANJ58381.1"/>
    <property type="molecule type" value="Genomic_DNA"/>
</dbReference>
<dbReference type="KEGG" id="psil:PMA3_25695"/>
<evidence type="ECO:0000313" key="1">
    <source>
        <dbReference type="EMBL" id="ANJ58381.1"/>
    </source>
</evidence>
<protein>
    <recommendedName>
        <fullName evidence="3">PD-(D/E)XK nuclease superfamily protein</fullName>
    </recommendedName>
</protein>
<proteinExistence type="predicted"/>
<dbReference type="Proteomes" id="UP000078354">
    <property type="component" value="Chromosome"/>
</dbReference>
<dbReference type="OrthoDB" id="1453311at2"/>
<dbReference type="InterPro" id="IPR029470">
    <property type="entry name" value="PDDEXK_4"/>
</dbReference>
<evidence type="ECO:0008006" key="3">
    <source>
        <dbReference type="Google" id="ProtNLM"/>
    </source>
</evidence>
<sequence length="425" mass="47785">MSLDSLVDELYADPNVQRMLALSTHSEPLQICYPKEVNVSRFLAWLLDPSQGHGLGDQAIKSLLTRAGVSAHQANLTLNDRRFLAAANIHTLAFSSIIVVTEAELGLPGEARYIDVLAVDPAAKLYVAIENKFGYREGKDQTKTYFNALRKLFPTYRGIHLYLDSNDSEPEDDHWISINYTWLTEFLGHTEQLSWVAPHVKATMAQFRQAVQEEDDVAEGSVLGKLVTHVASQHGSSLDALHKILTPNAPRSRAKDLAELVKGMASGNEAKANIRLFQLYCRRPNIWDRCLKERKFARFYRVLGEQFSHLVADPRRVVTYFSLKEFERLLDPELGTAWAAAIRIRQDGEHFCVTTYVSLSCVKTQLRTQLLHIVNAERTRNAIRQAQQDDGNLTIRRGISLPPVKAAEDAAEQLKALRTLLKGLG</sequence>
<organism evidence="1 2">
    <name type="scientific">Pseudomonas silesiensis</name>
    <dbReference type="NCBI Taxonomy" id="1853130"/>
    <lineage>
        <taxon>Bacteria</taxon>
        <taxon>Pseudomonadati</taxon>
        <taxon>Pseudomonadota</taxon>
        <taxon>Gammaproteobacteria</taxon>
        <taxon>Pseudomonadales</taxon>
        <taxon>Pseudomonadaceae</taxon>
        <taxon>Pseudomonas</taxon>
    </lineage>
</organism>
<gene>
    <name evidence="1" type="ORF">PMA3_25695</name>
</gene>
<name>A0A191Z098_9PSED</name>
<accession>A0A191Z098</accession>
<dbReference type="Pfam" id="PF14281">
    <property type="entry name" value="PDDEXK_4"/>
    <property type="match status" value="1"/>
</dbReference>
<dbReference type="AlphaFoldDB" id="A0A191Z098"/>
<evidence type="ECO:0000313" key="2">
    <source>
        <dbReference type="Proteomes" id="UP000078354"/>
    </source>
</evidence>
<keyword evidence="2" id="KW-1185">Reference proteome</keyword>
<dbReference type="RefSeq" id="WP_064679820.1">
    <property type="nucleotide sequence ID" value="NZ_CP014870.1"/>
</dbReference>
<reference evidence="1 2" key="1">
    <citation type="journal article" date="2018" name="Syst. Appl. Microbiol.">
        <title>Pseudomonas silesiensis sp. nov. strain A3T isolated from a biological pesticide sewage treatment plant and analysis of the complete genome sequence.</title>
        <authorList>
            <person name="Kaminski M.A."/>
            <person name="Furmanczyk E.M."/>
            <person name="Sobczak A."/>
            <person name="Dziembowski A."/>
            <person name="Lipinski L."/>
        </authorList>
    </citation>
    <scope>NUCLEOTIDE SEQUENCE [LARGE SCALE GENOMIC DNA]</scope>
    <source>
        <strain evidence="1 2">A3</strain>
    </source>
</reference>